<dbReference type="InterPro" id="IPR000361">
    <property type="entry name" value="ATAP_core_dom"/>
</dbReference>
<dbReference type="Gene3D" id="2.60.300.12">
    <property type="entry name" value="HesB-like domain"/>
    <property type="match status" value="1"/>
</dbReference>
<evidence type="ECO:0000313" key="3">
    <source>
        <dbReference type="Proteomes" id="UP000002417"/>
    </source>
</evidence>
<dbReference type="InterPro" id="IPR016092">
    <property type="entry name" value="ATAP"/>
</dbReference>
<dbReference type="InterPro" id="IPR035903">
    <property type="entry name" value="HesB-like_dom_sf"/>
</dbReference>
<dbReference type="Pfam" id="PF01521">
    <property type="entry name" value="Fe-S_biosyn"/>
    <property type="match status" value="1"/>
</dbReference>
<accession>A7IN71</accession>
<protein>
    <submittedName>
        <fullName evidence="2">Iron-sulfur cluster assembly accessory protein</fullName>
    </submittedName>
</protein>
<dbReference type="GO" id="GO:0051539">
    <property type="term" value="F:4 iron, 4 sulfur cluster binding"/>
    <property type="evidence" value="ECO:0007669"/>
    <property type="project" value="TreeGrafter"/>
</dbReference>
<dbReference type="PhylomeDB" id="A7IN71"/>
<dbReference type="GO" id="GO:0051537">
    <property type="term" value="F:2 iron, 2 sulfur cluster binding"/>
    <property type="evidence" value="ECO:0007669"/>
    <property type="project" value="TreeGrafter"/>
</dbReference>
<dbReference type="GO" id="GO:0005506">
    <property type="term" value="F:iron ion binding"/>
    <property type="evidence" value="ECO:0007669"/>
    <property type="project" value="TreeGrafter"/>
</dbReference>
<dbReference type="NCBIfam" id="TIGR00049">
    <property type="entry name" value="iron-sulfur cluster assembly accessory protein"/>
    <property type="match status" value="1"/>
</dbReference>
<reference evidence="2 3" key="1">
    <citation type="submission" date="2007-07" db="EMBL/GenBank/DDBJ databases">
        <title>Complete sequence of chromosome of Xanthobacter autotrophicus Py2.</title>
        <authorList>
            <consortium name="US DOE Joint Genome Institute"/>
            <person name="Copeland A."/>
            <person name="Lucas S."/>
            <person name="Lapidus A."/>
            <person name="Barry K."/>
            <person name="Glavina del Rio T."/>
            <person name="Hammon N."/>
            <person name="Israni S."/>
            <person name="Dalin E."/>
            <person name="Tice H."/>
            <person name="Pitluck S."/>
            <person name="Sims D."/>
            <person name="Brettin T."/>
            <person name="Bruce D."/>
            <person name="Detter J.C."/>
            <person name="Han C."/>
            <person name="Tapia R."/>
            <person name="Brainard J."/>
            <person name="Schmutz J."/>
            <person name="Larimer F."/>
            <person name="Land M."/>
            <person name="Hauser L."/>
            <person name="Kyrpides N."/>
            <person name="Kim E."/>
            <person name="Ensigns S.A."/>
            <person name="Richardson P."/>
        </authorList>
    </citation>
    <scope>NUCLEOTIDE SEQUENCE [LARGE SCALE GENOMIC DNA]</scope>
    <source>
        <strain evidence="3">ATCC BAA-1158 / Py2</strain>
    </source>
</reference>
<dbReference type="KEGG" id="xau:Xaut_4243"/>
<organism evidence="2 3">
    <name type="scientific">Xanthobacter autotrophicus (strain ATCC BAA-1158 / Py2)</name>
    <dbReference type="NCBI Taxonomy" id="78245"/>
    <lineage>
        <taxon>Bacteria</taxon>
        <taxon>Pseudomonadati</taxon>
        <taxon>Pseudomonadota</taxon>
        <taxon>Alphaproteobacteria</taxon>
        <taxon>Hyphomicrobiales</taxon>
        <taxon>Xanthobacteraceae</taxon>
        <taxon>Xanthobacter</taxon>
    </lineage>
</organism>
<feature type="domain" description="Core" evidence="1">
    <location>
        <begin position="36"/>
        <end position="136"/>
    </location>
</feature>
<dbReference type="GO" id="GO:0016226">
    <property type="term" value="P:iron-sulfur cluster assembly"/>
    <property type="evidence" value="ECO:0007669"/>
    <property type="project" value="InterPro"/>
</dbReference>
<evidence type="ECO:0000259" key="1">
    <source>
        <dbReference type="Pfam" id="PF01521"/>
    </source>
</evidence>
<sequence length="141" mass="14944">MDLPYGPLPASIRKVDIMETSLAPTAAADLPAPDAEFTVTDAAARRICQILSPEPAGTFLRISVEGGGCSGFSYKYDVTREQGEDDLVIEKEGAKIVVDRISIDYIKGSQLDYKADLMGSAFKISNPMATAKCGCGSSFGV</sequence>
<evidence type="ECO:0000313" key="2">
    <source>
        <dbReference type="EMBL" id="ABS69464.1"/>
    </source>
</evidence>
<dbReference type="STRING" id="78245.Xaut_4243"/>
<dbReference type="SUPFAM" id="SSF89360">
    <property type="entry name" value="HesB-like domain"/>
    <property type="match status" value="1"/>
</dbReference>
<dbReference type="PANTHER" id="PTHR43011">
    <property type="entry name" value="IRON-SULFUR CLUSTER ASSEMBLY 2 HOMOLOG, MITOCHONDRIAL"/>
    <property type="match status" value="1"/>
</dbReference>
<name>A7IN71_XANP2</name>
<dbReference type="AlphaFoldDB" id="A7IN71"/>
<proteinExistence type="predicted"/>
<dbReference type="FunFam" id="2.60.300.12:FF:000013">
    <property type="entry name" value="Iron-sulfur assembly protein 2"/>
    <property type="match status" value="1"/>
</dbReference>
<dbReference type="eggNOG" id="COG0316">
    <property type="taxonomic scope" value="Bacteria"/>
</dbReference>
<dbReference type="EMBL" id="CP000781">
    <property type="protein sequence ID" value="ABS69464.1"/>
    <property type="molecule type" value="Genomic_DNA"/>
</dbReference>
<keyword evidence="3" id="KW-1185">Reference proteome</keyword>
<dbReference type="PANTHER" id="PTHR43011:SF1">
    <property type="entry name" value="IRON-SULFUR CLUSTER ASSEMBLY 2 HOMOLOG, MITOCHONDRIAL"/>
    <property type="match status" value="1"/>
</dbReference>
<gene>
    <name evidence="2" type="ordered locus">Xaut_4243</name>
</gene>
<dbReference type="HOGENOM" id="CLU_069054_5_3_5"/>
<dbReference type="Proteomes" id="UP000002417">
    <property type="component" value="Chromosome"/>
</dbReference>